<dbReference type="PANTHER" id="PTHR11699">
    <property type="entry name" value="ALDEHYDE DEHYDROGENASE-RELATED"/>
    <property type="match status" value="1"/>
</dbReference>
<dbReference type="AlphaFoldDB" id="A0A914DDG2"/>
<dbReference type="CDD" id="cd07141">
    <property type="entry name" value="ALDH_F1AB_F2_RALDH1"/>
    <property type="match status" value="1"/>
</dbReference>
<evidence type="ECO:0000256" key="1">
    <source>
        <dbReference type="ARBA" id="ARBA00009986"/>
    </source>
</evidence>
<protein>
    <recommendedName>
        <fullName evidence="4">aldehyde dehydrogenase (NAD(+))</fullName>
        <ecNumber evidence="4">1.2.1.3</ecNumber>
    </recommendedName>
</protein>
<accession>A0A914DDG2</accession>
<dbReference type="InterPro" id="IPR029510">
    <property type="entry name" value="Ald_DH_CS_GLU"/>
</dbReference>
<evidence type="ECO:0000313" key="8">
    <source>
        <dbReference type="Proteomes" id="UP000887540"/>
    </source>
</evidence>
<evidence type="ECO:0000259" key="7">
    <source>
        <dbReference type="Pfam" id="PF00171"/>
    </source>
</evidence>
<name>A0A914DDG2_9BILA</name>
<reference evidence="9" key="1">
    <citation type="submission" date="2022-11" db="UniProtKB">
        <authorList>
            <consortium name="WormBaseParasite"/>
        </authorList>
    </citation>
    <scope>IDENTIFICATION</scope>
</reference>
<dbReference type="Proteomes" id="UP000887540">
    <property type="component" value="Unplaced"/>
</dbReference>
<feature type="domain" description="Aldehyde dehydrogenase" evidence="7">
    <location>
        <begin position="27"/>
        <end position="490"/>
    </location>
</feature>
<dbReference type="GO" id="GO:0004029">
    <property type="term" value="F:aldehyde dehydrogenase (NAD+) activity"/>
    <property type="evidence" value="ECO:0007669"/>
    <property type="project" value="UniProtKB-EC"/>
</dbReference>
<feature type="active site" evidence="5">
    <location>
        <position position="267"/>
    </location>
</feature>
<proteinExistence type="inferred from homology"/>
<evidence type="ECO:0000256" key="5">
    <source>
        <dbReference type="PROSITE-ProRule" id="PRU10007"/>
    </source>
</evidence>
<evidence type="ECO:0000313" key="9">
    <source>
        <dbReference type="WBParaSite" id="ACRNAN_scaffold2228.g21600.t1"/>
    </source>
</evidence>
<dbReference type="InterPro" id="IPR016163">
    <property type="entry name" value="Ald_DH_C"/>
</dbReference>
<dbReference type="Pfam" id="PF00171">
    <property type="entry name" value="Aldedh"/>
    <property type="match status" value="1"/>
</dbReference>
<evidence type="ECO:0000256" key="6">
    <source>
        <dbReference type="RuleBase" id="RU003345"/>
    </source>
</evidence>
<dbReference type="FunFam" id="3.40.309.10:FF:000001">
    <property type="entry name" value="Mitochondrial aldehyde dehydrogenase 2"/>
    <property type="match status" value="1"/>
</dbReference>
<evidence type="ECO:0000256" key="3">
    <source>
        <dbReference type="ARBA" id="ARBA00023027"/>
    </source>
</evidence>
<sequence length="499" mass="54336">MAANIPPPIPVWEQTPKYTQIFINNEWHNSSSGKTFATYNPATGKKICDVQEGDKADVDKAVAAAKEAFKLGSPWRKMDAKERGRLIYKLADLVERDAVYLASLESYDNGKPYTASYLVDIPGVVSVLRYYAGWADKIQGKTIPVSGKFFCYTRHEPVGVVGQIIPWNFPAMMLGWKWGPALACGNTIVMKLAEQTPLTGLYLAALTKEAGFPPGVINVIPGYGPTAGAAISNHPDINKVAFTGSTEVGKLILKASAETNLKRVTLELGGKSPLIIFSDADLDHAIQTAHDGIFFNQGQCCTAASRTFVASEIYDEFIKRAKAKAEKRSVGNPFDLKTEQGPQIDDEQFKKILSYIDIGQKEGAKLVCGGKTVGSEGYFIQPTIFADVKENMKIAQEEIFGPVMSVIKFDSMQDLVEKANNTIYGLAAAVVTKDLDKALYVANHIRAGTVWVNTYNNADPAAPFGGFKQSGLGRELGEYGLEAYTEVKTVFIAVPEKNS</sequence>
<dbReference type="Gene3D" id="3.40.309.10">
    <property type="entry name" value="Aldehyde Dehydrogenase, Chain A, domain 2"/>
    <property type="match status" value="1"/>
</dbReference>
<dbReference type="InterPro" id="IPR016162">
    <property type="entry name" value="Ald_DH_N"/>
</dbReference>
<dbReference type="FunFam" id="3.40.605.10:FF:000026">
    <property type="entry name" value="Aldehyde dehydrogenase, putative"/>
    <property type="match status" value="1"/>
</dbReference>
<dbReference type="FunFam" id="3.40.605.10:FF:000029">
    <property type="entry name" value="Aldehyde dehydrogenase, mitochondrial"/>
    <property type="match status" value="1"/>
</dbReference>
<evidence type="ECO:0000256" key="4">
    <source>
        <dbReference type="ARBA" id="ARBA00024226"/>
    </source>
</evidence>
<dbReference type="InterPro" id="IPR015590">
    <property type="entry name" value="Aldehyde_DH_dom"/>
</dbReference>
<evidence type="ECO:0000256" key="2">
    <source>
        <dbReference type="ARBA" id="ARBA00023002"/>
    </source>
</evidence>
<keyword evidence="8" id="KW-1185">Reference proteome</keyword>
<dbReference type="SUPFAM" id="SSF53720">
    <property type="entry name" value="ALDH-like"/>
    <property type="match status" value="1"/>
</dbReference>
<dbReference type="InterPro" id="IPR016161">
    <property type="entry name" value="Ald_DH/histidinol_DH"/>
</dbReference>
<dbReference type="PROSITE" id="PS00687">
    <property type="entry name" value="ALDEHYDE_DEHYDR_GLU"/>
    <property type="match status" value="1"/>
</dbReference>
<dbReference type="InterPro" id="IPR016160">
    <property type="entry name" value="Ald_DH_CS_CYS"/>
</dbReference>
<keyword evidence="2 6" id="KW-0560">Oxidoreductase</keyword>
<dbReference type="EC" id="1.2.1.3" evidence="4"/>
<keyword evidence="3" id="KW-0520">NAD</keyword>
<dbReference type="WBParaSite" id="ACRNAN_scaffold2228.g21600.t1">
    <property type="protein sequence ID" value="ACRNAN_scaffold2228.g21600.t1"/>
    <property type="gene ID" value="ACRNAN_scaffold2228.g21600"/>
</dbReference>
<dbReference type="PROSITE" id="PS00070">
    <property type="entry name" value="ALDEHYDE_DEHYDR_CYS"/>
    <property type="match status" value="1"/>
</dbReference>
<organism evidence="8 9">
    <name type="scientific">Acrobeloides nanus</name>
    <dbReference type="NCBI Taxonomy" id="290746"/>
    <lineage>
        <taxon>Eukaryota</taxon>
        <taxon>Metazoa</taxon>
        <taxon>Ecdysozoa</taxon>
        <taxon>Nematoda</taxon>
        <taxon>Chromadorea</taxon>
        <taxon>Rhabditida</taxon>
        <taxon>Tylenchina</taxon>
        <taxon>Cephalobomorpha</taxon>
        <taxon>Cephaloboidea</taxon>
        <taxon>Cephalobidae</taxon>
        <taxon>Acrobeloides</taxon>
    </lineage>
</organism>
<comment type="similarity">
    <text evidence="1 6">Belongs to the aldehyde dehydrogenase family.</text>
</comment>
<dbReference type="Gene3D" id="3.40.605.10">
    <property type="entry name" value="Aldehyde Dehydrogenase, Chain A, domain 1"/>
    <property type="match status" value="1"/>
</dbReference>